<organism evidence="2 3">
    <name type="scientific">Prochlorococcus marinus str. MIT 9201</name>
    <dbReference type="NCBI Taxonomy" id="93057"/>
    <lineage>
        <taxon>Bacteria</taxon>
        <taxon>Bacillati</taxon>
        <taxon>Cyanobacteriota</taxon>
        <taxon>Cyanophyceae</taxon>
        <taxon>Synechococcales</taxon>
        <taxon>Prochlorococcaceae</taxon>
        <taxon>Prochlorococcus</taxon>
    </lineage>
</organism>
<feature type="chain" id="PRO_5001997029" evidence="1">
    <location>
        <begin position="23"/>
        <end position="137"/>
    </location>
</feature>
<dbReference type="AlphaFoldDB" id="A0A0A2A5P4"/>
<dbReference type="EMBL" id="JNAL01000013">
    <property type="protein sequence ID" value="KGF95733.1"/>
    <property type="molecule type" value="Genomic_DNA"/>
</dbReference>
<feature type="signal peptide" evidence="1">
    <location>
        <begin position="1"/>
        <end position="22"/>
    </location>
</feature>
<dbReference type="Proteomes" id="UP000030355">
    <property type="component" value="Unassembled WGS sequence"/>
</dbReference>
<protein>
    <submittedName>
        <fullName evidence="2">Type-1 copper (Blue) domain</fullName>
    </submittedName>
</protein>
<dbReference type="InterPro" id="IPR008972">
    <property type="entry name" value="Cupredoxin"/>
</dbReference>
<sequence length="137" mass="14750">MKIMRSIFLLPLLIGFSGSAFADSETFKIDVSAEGYRDYILSGTDRNGPLSGNDPTVTVNKGDIIIFDIDASRHPFYIKTEFSRGSGDQITTGILSGTPGIQNGTLSWNTKGVSKGKYYYVCSPHAPFGTGGSIIIE</sequence>
<dbReference type="SUPFAM" id="SSF49503">
    <property type="entry name" value="Cupredoxins"/>
    <property type="match status" value="1"/>
</dbReference>
<dbReference type="Gene3D" id="2.60.40.420">
    <property type="entry name" value="Cupredoxins - blue copper proteins"/>
    <property type="match status" value="1"/>
</dbReference>
<evidence type="ECO:0000313" key="2">
    <source>
        <dbReference type="EMBL" id="KGF95733.1"/>
    </source>
</evidence>
<proteinExistence type="predicted"/>
<evidence type="ECO:0000313" key="3">
    <source>
        <dbReference type="Proteomes" id="UP000030355"/>
    </source>
</evidence>
<gene>
    <name evidence="2" type="ORF">EU95_1210</name>
</gene>
<dbReference type="OrthoDB" id="542705at2"/>
<evidence type="ECO:0000256" key="1">
    <source>
        <dbReference type="SAM" id="SignalP"/>
    </source>
</evidence>
<keyword evidence="1" id="KW-0732">Signal</keyword>
<reference evidence="3" key="1">
    <citation type="journal article" date="2014" name="Sci. Data">
        <title>Genomes of diverse isolates of the marine cyanobacterium Prochlorococcus.</title>
        <authorList>
            <person name="Biller S."/>
            <person name="Berube P."/>
            <person name="Thompson J."/>
            <person name="Kelly L."/>
            <person name="Roggensack S."/>
            <person name="Awad L."/>
            <person name="Roache-Johnson K."/>
            <person name="Ding H."/>
            <person name="Giovannoni S.J."/>
            <person name="Moore L.R."/>
            <person name="Chisholm S.W."/>
        </authorList>
    </citation>
    <scope>NUCLEOTIDE SEQUENCE [LARGE SCALE GENOMIC DNA]</scope>
    <source>
        <strain evidence="3">MIT 9201</strain>
    </source>
</reference>
<comment type="caution">
    <text evidence="2">The sequence shown here is derived from an EMBL/GenBank/DDBJ whole genome shotgun (WGS) entry which is preliminary data.</text>
</comment>
<name>A0A0A2A5P4_PROMR</name>
<accession>A0A0A2A5P4</accession>
<dbReference type="RefSeq" id="WP_158462208.1">
    <property type="nucleotide sequence ID" value="NZ_CP138977.1"/>
</dbReference>